<protein>
    <submittedName>
        <fullName evidence="4">Uncharacterized protein</fullName>
    </submittedName>
</protein>
<feature type="compositionally biased region" description="Low complexity" evidence="1">
    <location>
        <begin position="148"/>
        <end position="168"/>
    </location>
</feature>
<feature type="compositionally biased region" description="Basic and acidic residues" evidence="1">
    <location>
        <begin position="101"/>
        <end position="119"/>
    </location>
</feature>
<feature type="compositionally biased region" description="Low complexity" evidence="1">
    <location>
        <begin position="415"/>
        <end position="436"/>
    </location>
</feature>
<proteinExistence type="predicted"/>
<feature type="compositionally biased region" description="Low complexity" evidence="1">
    <location>
        <begin position="231"/>
        <end position="277"/>
    </location>
</feature>
<keyword evidence="5" id="KW-1185">Reference proteome</keyword>
<dbReference type="OrthoDB" id="10584603at2759"/>
<feature type="signal peptide" evidence="3">
    <location>
        <begin position="1"/>
        <end position="30"/>
    </location>
</feature>
<evidence type="ECO:0000313" key="4">
    <source>
        <dbReference type="EMBL" id="CBQ73136.1"/>
    </source>
</evidence>
<keyword evidence="2" id="KW-1133">Transmembrane helix</keyword>
<feature type="compositionally biased region" description="Basic and acidic residues" evidence="1">
    <location>
        <begin position="369"/>
        <end position="381"/>
    </location>
</feature>
<organism evidence="4 5">
    <name type="scientific">Sporisorium reilianum (strain SRZ2)</name>
    <name type="common">Maize head smut fungus</name>
    <dbReference type="NCBI Taxonomy" id="999809"/>
    <lineage>
        <taxon>Eukaryota</taxon>
        <taxon>Fungi</taxon>
        <taxon>Dikarya</taxon>
        <taxon>Basidiomycota</taxon>
        <taxon>Ustilaginomycotina</taxon>
        <taxon>Ustilaginomycetes</taxon>
        <taxon>Ustilaginales</taxon>
        <taxon>Ustilaginaceae</taxon>
        <taxon>Sporisorium</taxon>
    </lineage>
</organism>
<feature type="compositionally biased region" description="Polar residues" evidence="1">
    <location>
        <begin position="349"/>
        <end position="365"/>
    </location>
</feature>
<evidence type="ECO:0000256" key="1">
    <source>
        <dbReference type="SAM" id="MobiDB-lite"/>
    </source>
</evidence>
<feature type="compositionally biased region" description="Basic and acidic residues" evidence="1">
    <location>
        <begin position="71"/>
        <end position="93"/>
    </location>
</feature>
<reference evidence="4 5" key="1">
    <citation type="journal article" date="2010" name="Science">
        <title>Pathogenicity determinants in smut fungi revealed by genome comparison.</title>
        <authorList>
            <person name="Schirawski J."/>
            <person name="Mannhaupt G."/>
            <person name="Muench K."/>
            <person name="Brefort T."/>
            <person name="Schipper K."/>
            <person name="Doehlemann G."/>
            <person name="Di Stasio M."/>
            <person name="Roessel N."/>
            <person name="Mendoza-Mendoza A."/>
            <person name="Pester D."/>
            <person name="Mueller O."/>
            <person name="Winterberg B."/>
            <person name="Meyer E."/>
            <person name="Ghareeb H."/>
            <person name="Wollenberg T."/>
            <person name="Muensterkoetter M."/>
            <person name="Wong P."/>
            <person name="Walter M."/>
            <person name="Stukenbrock E."/>
            <person name="Gueldener U."/>
            <person name="Kahmann R."/>
        </authorList>
    </citation>
    <scope>NUCLEOTIDE SEQUENCE [LARGE SCALE GENOMIC DNA]</scope>
    <source>
        <strain evidence="5">SRZ2</strain>
    </source>
</reference>
<gene>
    <name evidence="4" type="ORF">sr13797</name>
</gene>
<feature type="transmembrane region" description="Helical" evidence="2">
    <location>
        <begin position="278"/>
        <end position="299"/>
    </location>
</feature>
<evidence type="ECO:0000256" key="2">
    <source>
        <dbReference type="SAM" id="Phobius"/>
    </source>
</evidence>
<dbReference type="AlphaFoldDB" id="E7A0X9"/>
<feature type="region of interest" description="Disordered" evidence="1">
    <location>
        <begin position="309"/>
        <end position="461"/>
    </location>
</feature>
<name>E7A0X9_SPORE</name>
<feature type="region of interest" description="Disordered" evidence="1">
    <location>
        <begin position="69"/>
        <end position="277"/>
    </location>
</feature>
<dbReference type="EMBL" id="FQ311471">
    <property type="protein sequence ID" value="CBQ73136.1"/>
    <property type="molecule type" value="Genomic_DNA"/>
</dbReference>
<accession>E7A0X9</accession>
<sequence length="461" mass="47475">MVRFNVGLDSGCIAARLALCLLMGLRLVSASLSESLQGGSTRHEDLNQHQIAPLLSKWDVDVLDSFRGASRKQDRSESANDGLRTSEQRRSLFSEEEVCGTDDHVKHKRESDNKHKPVAGDHAANSTSPSPPPSTFSEEQLDSSDNTSSSAPFSQSSPSNSSLPSATSMIPTSPLAGGILDSNGSLLPPPSSSNNAPLGASPSSSSSSSPPSGQDDPSSTPGALPNIDYGSSSTDNSSNNNSSSSQPQSAPSPAPANGTVSTTESQPSSSSSQRSKTIAAGVTVPIGVIALGLVALVILRKQRQRRNKMQQIDAADGNADEEKAAVSDTQPPPSASNGGVDATPAFHQGASSSFGHSETRATPETSGVIERENPFQRRGSDEASEASRSTGASAQPASVAHFSNVATSEASPRLSISVPATPSAAASSASHTPQPARGKSLKRKPVPALLEPFDASQLPKP</sequence>
<dbReference type="HOGENOM" id="CLU_593348_0_0_1"/>
<evidence type="ECO:0000256" key="3">
    <source>
        <dbReference type="SAM" id="SignalP"/>
    </source>
</evidence>
<keyword evidence="2" id="KW-0812">Transmembrane</keyword>
<dbReference type="Proteomes" id="UP000008867">
    <property type="component" value="Chromosome 6"/>
</dbReference>
<dbReference type="VEuPathDB" id="FungiDB:sr13797"/>
<keyword evidence="3" id="KW-0732">Signal</keyword>
<feature type="compositionally biased region" description="Low complexity" evidence="1">
    <location>
        <begin position="181"/>
        <end position="219"/>
    </location>
</feature>
<keyword evidence="2" id="KW-0472">Membrane</keyword>
<dbReference type="eggNOG" id="ENOG502RE0V">
    <property type="taxonomic scope" value="Eukaryota"/>
</dbReference>
<evidence type="ECO:0000313" key="5">
    <source>
        <dbReference type="Proteomes" id="UP000008867"/>
    </source>
</evidence>
<feature type="chain" id="PRO_5003217077" evidence="3">
    <location>
        <begin position="31"/>
        <end position="461"/>
    </location>
</feature>
<feature type="compositionally biased region" description="Polar residues" evidence="1">
    <location>
        <begin position="386"/>
        <end position="396"/>
    </location>
</feature>